<accession>A0A1S9PHR6</accession>
<dbReference type="EMBL" id="MBTF01000006">
    <property type="protein sequence ID" value="OOQ60504.1"/>
    <property type="molecule type" value="Genomic_DNA"/>
</dbReference>
<dbReference type="PRINTS" id="PR01171">
    <property type="entry name" value="BCTLIPOCALIN"/>
</dbReference>
<proteinExistence type="inferred from homology"/>
<dbReference type="GO" id="GO:0006950">
    <property type="term" value="P:response to stress"/>
    <property type="evidence" value="ECO:0007669"/>
    <property type="project" value="UniProtKB-ARBA"/>
</dbReference>
<dbReference type="SUPFAM" id="SSF50814">
    <property type="entry name" value="Lipocalins"/>
    <property type="match status" value="1"/>
</dbReference>
<dbReference type="InterPro" id="IPR047202">
    <property type="entry name" value="Lipocalin_Blc-like_dom"/>
</dbReference>
<dbReference type="PANTHER" id="PTHR10612">
    <property type="entry name" value="APOLIPOPROTEIN D"/>
    <property type="match status" value="1"/>
</dbReference>
<dbReference type="InterPro" id="IPR000566">
    <property type="entry name" value="Lipocln_cytosolic_FA-bd_dom"/>
</dbReference>
<sequence>MKKEKLLIAAAAGVGVAAVAYKLLTRRDIPEWATPVENFDINRYLGKWYELARFESRIEKDLKHVTEDYSIDAYGNIRVVTTGYNYKKHKTIRATGKMKFVGAEDVAMLKVSYFGPFYANYNVIDIDPEYRHALVCTNNLEYLWVLSRETTLPDEIKAQFINRAIGIGFDVDMLEWV</sequence>
<evidence type="ECO:0000313" key="4">
    <source>
        <dbReference type="EMBL" id="OOQ60504.1"/>
    </source>
</evidence>
<gene>
    <name evidence="4" type="ORF">BC343_24740</name>
</gene>
<dbReference type="Gene3D" id="2.40.128.20">
    <property type="match status" value="1"/>
</dbReference>
<dbReference type="PANTHER" id="PTHR10612:SF34">
    <property type="entry name" value="APOLIPOPROTEIN D"/>
    <property type="match status" value="1"/>
</dbReference>
<evidence type="ECO:0000256" key="1">
    <source>
        <dbReference type="ARBA" id="ARBA00006889"/>
    </source>
</evidence>
<comment type="caution">
    <text evidence="4">The sequence shown here is derived from an EMBL/GenBank/DDBJ whole genome shotgun (WGS) entry which is preliminary data.</text>
</comment>
<dbReference type="PROSITE" id="PS00213">
    <property type="entry name" value="LIPOCALIN"/>
    <property type="match status" value="1"/>
</dbReference>
<protein>
    <recommendedName>
        <fullName evidence="3">Lipocalin/cytosolic fatty-acid binding domain-containing protein</fullName>
    </recommendedName>
</protein>
<dbReference type="RefSeq" id="WP_078347510.1">
    <property type="nucleotide sequence ID" value="NZ_MBTF01000006.1"/>
</dbReference>
<feature type="domain" description="Lipocalin/cytosolic fatty-acid binding" evidence="3">
    <location>
        <begin position="39"/>
        <end position="177"/>
    </location>
</feature>
<organism evidence="4 5">
    <name type="scientific">Mucilaginibacter pedocola</name>
    <dbReference type="NCBI Taxonomy" id="1792845"/>
    <lineage>
        <taxon>Bacteria</taxon>
        <taxon>Pseudomonadati</taxon>
        <taxon>Bacteroidota</taxon>
        <taxon>Sphingobacteriia</taxon>
        <taxon>Sphingobacteriales</taxon>
        <taxon>Sphingobacteriaceae</taxon>
        <taxon>Mucilaginibacter</taxon>
    </lineage>
</organism>
<dbReference type="Pfam" id="PF08212">
    <property type="entry name" value="Lipocalin_2"/>
    <property type="match status" value="1"/>
</dbReference>
<evidence type="ECO:0000256" key="2">
    <source>
        <dbReference type="PIRNR" id="PIRNR036893"/>
    </source>
</evidence>
<dbReference type="InterPro" id="IPR012674">
    <property type="entry name" value="Calycin"/>
</dbReference>
<name>A0A1S9PHR6_9SPHI</name>
<dbReference type="AlphaFoldDB" id="A0A1S9PHR6"/>
<dbReference type="CDD" id="cd19438">
    <property type="entry name" value="lipocalin_Blc-like"/>
    <property type="match status" value="1"/>
</dbReference>
<keyword evidence="5" id="KW-1185">Reference proteome</keyword>
<dbReference type="OrthoDB" id="594739at2"/>
<comment type="similarity">
    <text evidence="1 2">Belongs to the calycin superfamily. Lipocalin family.</text>
</comment>
<reference evidence="4 5" key="1">
    <citation type="submission" date="2016-07" db="EMBL/GenBank/DDBJ databases">
        <title>Genomic analysis of zinc-resistant bacterium Mucilaginibacter pedocola TBZ30.</title>
        <authorList>
            <person name="Huang J."/>
            <person name="Tang J."/>
        </authorList>
    </citation>
    <scope>NUCLEOTIDE SEQUENCE [LARGE SCALE GENOMIC DNA]</scope>
    <source>
        <strain evidence="4 5">TBZ30</strain>
    </source>
</reference>
<evidence type="ECO:0000259" key="3">
    <source>
        <dbReference type="Pfam" id="PF08212"/>
    </source>
</evidence>
<evidence type="ECO:0000313" key="5">
    <source>
        <dbReference type="Proteomes" id="UP000189739"/>
    </source>
</evidence>
<dbReference type="InterPro" id="IPR022272">
    <property type="entry name" value="Lipocalin_CS"/>
</dbReference>
<dbReference type="InterPro" id="IPR022271">
    <property type="entry name" value="Lipocalin_ApoD"/>
</dbReference>
<dbReference type="InterPro" id="IPR002446">
    <property type="entry name" value="Lipocalin_bac"/>
</dbReference>
<dbReference type="Proteomes" id="UP000189739">
    <property type="component" value="Unassembled WGS sequence"/>
</dbReference>
<dbReference type="PIRSF" id="PIRSF036893">
    <property type="entry name" value="Lipocalin_ApoD"/>
    <property type="match status" value="1"/>
</dbReference>